<evidence type="ECO:0000313" key="3">
    <source>
        <dbReference type="EMBL" id="NYZ24795.1"/>
    </source>
</evidence>
<feature type="compositionally biased region" description="Pro residues" evidence="1">
    <location>
        <begin position="35"/>
        <end position="50"/>
    </location>
</feature>
<organism evidence="3 4">
    <name type="scientific">Azospirillum oleiclasticum</name>
    <dbReference type="NCBI Taxonomy" id="2735135"/>
    <lineage>
        <taxon>Bacteria</taxon>
        <taxon>Pseudomonadati</taxon>
        <taxon>Pseudomonadota</taxon>
        <taxon>Alphaproteobacteria</taxon>
        <taxon>Rhodospirillales</taxon>
        <taxon>Azospirillaceae</taxon>
        <taxon>Azospirillum</taxon>
    </lineage>
</organism>
<feature type="compositionally biased region" description="Low complexity" evidence="1">
    <location>
        <begin position="51"/>
        <end position="61"/>
    </location>
</feature>
<keyword evidence="2" id="KW-0732">Signal</keyword>
<keyword evidence="4" id="KW-1185">Reference proteome</keyword>
<evidence type="ECO:0000313" key="4">
    <source>
        <dbReference type="Proteomes" id="UP000584642"/>
    </source>
</evidence>
<dbReference type="RefSeq" id="WP_180286566.1">
    <property type="nucleotide sequence ID" value="NZ_JABFDB010000045.1"/>
</dbReference>
<gene>
    <name evidence="3" type="ORF">HND93_34260</name>
</gene>
<name>A0ABX2TKB5_9PROT</name>
<dbReference type="EMBL" id="JABFDB010000045">
    <property type="protein sequence ID" value="NYZ24795.1"/>
    <property type="molecule type" value="Genomic_DNA"/>
</dbReference>
<comment type="caution">
    <text evidence="3">The sequence shown here is derived from an EMBL/GenBank/DDBJ whole genome shotgun (WGS) entry which is preliminary data.</text>
</comment>
<feature type="region of interest" description="Disordered" evidence="1">
    <location>
        <begin position="28"/>
        <end position="66"/>
    </location>
</feature>
<sequence length="374" mass="39331">MTVPTCRARSTSLAALAVLAALALTAAPAAAQQPKPQPKPGAEAPKPPEAAKPAGEGPKAAETMKGPAAPVGEWELRAVKAQDGQFSYCVTQSKFDSGHVLVIARTKTGEVNIALGIPGARLPPDERWSVKLSVDDKATRDRAATAAQADLLVVPLGSDEEVYGLLGTGRQLNIQSNTDRIAFQLKGTKKVLGDLRSCAEKAGAGFETKAAAPAKSPFPEALTAVLAAAGFRELQPVNFEGVPVNERPADFAWRNGHLFGGVRERQVISDSTLAELANEYADGLKKRCPGETVAALGEPETLPGLTLRSGSVDCTMKDGALHIALLYYLTDARLFTVFFHEGPAAEKENAIKARDSIAGVIRDVSRKGAKPPAK</sequence>
<evidence type="ECO:0000256" key="1">
    <source>
        <dbReference type="SAM" id="MobiDB-lite"/>
    </source>
</evidence>
<dbReference type="Proteomes" id="UP000584642">
    <property type="component" value="Unassembled WGS sequence"/>
</dbReference>
<protein>
    <recommendedName>
        <fullName evidence="5">Serine hydrolase</fullName>
    </recommendedName>
</protein>
<feature type="chain" id="PRO_5047505424" description="Serine hydrolase" evidence="2">
    <location>
        <begin position="32"/>
        <end position="374"/>
    </location>
</feature>
<evidence type="ECO:0000256" key="2">
    <source>
        <dbReference type="SAM" id="SignalP"/>
    </source>
</evidence>
<accession>A0ABX2TKB5</accession>
<feature type="signal peptide" evidence="2">
    <location>
        <begin position="1"/>
        <end position="31"/>
    </location>
</feature>
<reference evidence="3 4" key="1">
    <citation type="submission" date="2020-05" db="EMBL/GenBank/DDBJ databases">
        <title>Azospirillum oleiclasticum sp. nov, a nitrogen-fixing and heavy crude oil-emulsifying bacterium isolated from the crude oil of Yumen Oilfield.</title>
        <authorList>
            <person name="Wu D."/>
            <person name="Cai M."/>
            <person name="Zhang X."/>
        </authorList>
    </citation>
    <scope>NUCLEOTIDE SEQUENCE [LARGE SCALE GENOMIC DNA]</scope>
    <source>
        <strain evidence="3 4">ROY-1-1-2</strain>
    </source>
</reference>
<evidence type="ECO:0008006" key="5">
    <source>
        <dbReference type="Google" id="ProtNLM"/>
    </source>
</evidence>
<proteinExistence type="predicted"/>